<feature type="domain" description="tRNA pseudouridylate synthase B C-terminal" evidence="5">
    <location>
        <begin position="169"/>
        <end position="205"/>
    </location>
</feature>
<dbReference type="InterPro" id="IPR002501">
    <property type="entry name" value="PsdUridine_synth_N"/>
</dbReference>
<gene>
    <name evidence="6" type="ORF">METZ01_LOCUS31922</name>
</gene>
<name>A0A381QJG6_9ZZZZ</name>
<evidence type="ECO:0000259" key="4">
    <source>
        <dbReference type="Pfam" id="PF01509"/>
    </source>
</evidence>
<dbReference type="InterPro" id="IPR020103">
    <property type="entry name" value="PsdUridine_synth_cat_dom_sf"/>
</dbReference>
<dbReference type="NCBIfam" id="TIGR00431">
    <property type="entry name" value="TruB"/>
    <property type="match status" value="1"/>
</dbReference>
<dbReference type="Pfam" id="PF01509">
    <property type="entry name" value="TruB_N"/>
    <property type="match status" value="1"/>
</dbReference>
<reference evidence="6" key="1">
    <citation type="submission" date="2018-05" db="EMBL/GenBank/DDBJ databases">
        <authorList>
            <person name="Lanie J.A."/>
            <person name="Ng W.-L."/>
            <person name="Kazmierczak K.M."/>
            <person name="Andrzejewski T.M."/>
            <person name="Davidsen T.M."/>
            <person name="Wayne K.J."/>
            <person name="Tettelin H."/>
            <person name="Glass J.I."/>
            <person name="Rusch D."/>
            <person name="Podicherti R."/>
            <person name="Tsui H.-C.T."/>
            <person name="Winkler M.E."/>
        </authorList>
    </citation>
    <scope>NUCLEOTIDE SEQUENCE</scope>
</reference>
<dbReference type="PANTHER" id="PTHR13767">
    <property type="entry name" value="TRNA-PSEUDOURIDINE SYNTHASE"/>
    <property type="match status" value="1"/>
</dbReference>
<protein>
    <recommendedName>
        <fullName evidence="1">tRNA pseudouridine(55) synthase</fullName>
        <ecNumber evidence="1">5.4.99.25</ecNumber>
    </recommendedName>
</protein>
<keyword evidence="2" id="KW-0819">tRNA processing</keyword>
<dbReference type="GO" id="GO:0006400">
    <property type="term" value="P:tRNA modification"/>
    <property type="evidence" value="ECO:0007669"/>
    <property type="project" value="TreeGrafter"/>
</dbReference>
<dbReference type="EC" id="5.4.99.25" evidence="1"/>
<evidence type="ECO:0000256" key="1">
    <source>
        <dbReference type="ARBA" id="ARBA00012787"/>
    </source>
</evidence>
<sequence length="277" mass="29754">MLIVDKPAGMTSHDVVARLRKRLGERRIGHAGTLDPDATGVLVVGVGKATRLLRFASGSFKTYEVEIVFGTETDTLDASGEVVASHEMFVDKSSVIAAAKGLTGEIQQVAPMVSARRVNGRRLHDLAREGLEVEREARPVTVSRFDIEASEDPLIWRARIDCSAGTYVRTLGADLGTALGGGAHIRALRRVASGVYTLSEAGTIEEAPLRPVIELVRGIDQVVLNEQEQSLVRNGGKLGLNRTKGEGPWALVDTSQELIAVHENIDDRVVVGVVLPP</sequence>
<keyword evidence="3" id="KW-0413">Isomerase</keyword>
<dbReference type="CDD" id="cd02573">
    <property type="entry name" value="PseudoU_synth_EcTruB"/>
    <property type="match status" value="1"/>
</dbReference>
<dbReference type="GO" id="GO:0003723">
    <property type="term" value="F:RNA binding"/>
    <property type="evidence" value="ECO:0007669"/>
    <property type="project" value="InterPro"/>
</dbReference>
<dbReference type="EMBL" id="UINC01001372">
    <property type="protein sequence ID" value="SUZ79068.1"/>
    <property type="molecule type" value="Genomic_DNA"/>
</dbReference>
<dbReference type="HAMAP" id="MF_01080">
    <property type="entry name" value="TruB_bact"/>
    <property type="match status" value="1"/>
</dbReference>
<dbReference type="GO" id="GO:1990481">
    <property type="term" value="P:mRNA pseudouridine synthesis"/>
    <property type="evidence" value="ECO:0007669"/>
    <property type="project" value="TreeGrafter"/>
</dbReference>
<dbReference type="SUPFAM" id="SSF55120">
    <property type="entry name" value="Pseudouridine synthase"/>
    <property type="match status" value="1"/>
</dbReference>
<dbReference type="Gene3D" id="3.30.2350.10">
    <property type="entry name" value="Pseudouridine synthase"/>
    <property type="match status" value="1"/>
</dbReference>
<accession>A0A381QJG6</accession>
<dbReference type="PANTHER" id="PTHR13767:SF2">
    <property type="entry name" value="PSEUDOURIDYLATE SYNTHASE TRUB1"/>
    <property type="match status" value="1"/>
</dbReference>
<feature type="domain" description="Pseudouridine synthase II N-terminal" evidence="4">
    <location>
        <begin position="20"/>
        <end position="168"/>
    </location>
</feature>
<dbReference type="InterPro" id="IPR014780">
    <property type="entry name" value="tRNA_psdUridine_synth_TruB"/>
</dbReference>
<dbReference type="Pfam" id="PF16198">
    <property type="entry name" value="TruB_C_2"/>
    <property type="match status" value="1"/>
</dbReference>
<evidence type="ECO:0000256" key="3">
    <source>
        <dbReference type="ARBA" id="ARBA00023235"/>
    </source>
</evidence>
<evidence type="ECO:0000256" key="2">
    <source>
        <dbReference type="ARBA" id="ARBA00022694"/>
    </source>
</evidence>
<dbReference type="InterPro" id="IPR032819">
    <property type="entry name" value="TruB_C"/>
</dbReference>
<dbReference type="GO" id="GO:0160148">
    <property type="term" value="F:tRNA pseudouridine(55) synthase activity"/>
    <property type="evidence" value="ECO:0007669"/>
    <property type="project" value="UniProtKB-EC"/>
</dbReference>
<evidence type="ECO:0000259" key="5">
    <source>
        <dbReference type="Pfam" id="PF16198"/>
    </source>
</evidence>
<proteinExistence type="inferred from homology"/>
<evidence type="ECO:0000313" key="6">
    <source>
        <dbReference type="EMBL" id="SUZ79068.1"/>
    </source>
</evidence>
<dbReference type="AlphaFoldDB" id="A0A381QJG6"/>
<organism evidence="6">
    <name type="scientific">marine metagenome</name>
    <dbReference type="NCBI Taxonomy" id="408172"/>
    <lineage>
        <taxon>unclassified sequences</taxon>
        <taxon>metagenomes</taxon>
        <taxon>ecological metagenomes</taxon>
    </lineage>
</organism>